<dbReference type="Proteomes" id="UP000030669">
    <property type="component" value="Unassembled WGS sequence"/>
</dbReference>
<dbReference type="RefSeq" id="XP_007864066.1">
    <property type="nucleotide sequence ID" value="XM_007865875.1"/>
</dbReference>
<feature type="compositionally biased region" description="Basic and acidic residues" evidence="1">
    <location>
        <begin position="353"/>
        <end position="388"/>
    </location>
</feature>
<sequence length="459" mass="50938">MELRAGSSGVQRSTRQGWTASSAPRFRLVNHIPVARRKRASWPGIKQCHDAPAGKSARGHEWDRKGRPHQPHRDRNTQHAMVLLERTNRRYSQRAYHVAQLYGKASIDVASFARPYREKLASPKLGCNNAPYTVRAENAHIYPVLSSVPARGLPEVPSIPGQVMVSGSEGGRKTNDDPEVDFGVPMQRDSCVAKNETSECNASLSRAGVRFSDRAVISFRLATAQDVRKGGVRRGTRHTPYSCIQRTVLLPNPWQKTSVTKMAGSAASGSEKERSAYIDSPGKERDRRYIQDRGPPGEEARLNSTGLDAFHVQQYLILFSSREKSANGRQTQRLPNASLHLITMNWHYAEARRSSRAAEIDGKRTSKPRSRLERSVKPDVTNIKDKSTTGRGSNPDASTSQAGGLAGALVARGRVYGKREREHERGHDDGITHRRFICDIPRPRLAHLKLGTVAALQCI</sequence>
<evidence type="ECO:0000256" key="1">
    <source>
        <dbReference type="SAM" id="MobiDB-lite"/>
    </source>
</evidence>
<protein>
    <submittedName>
        <fullName evidence="2">Uncharacterized protein</fullName>
    </submittedName>
</protein>
<organism evidence="2 3">
    <name type="scientific">Gloeophyllum trabeum (strain ATCC 11539 / FP-39264 / Madison 617)</name>
    <name type="common">Brown rot fungus</name>
    <dbReference type="NCBI Taxonomy" id="670483"/>
    <lineage>
        <taxon>Eukaryota</taxon>
        <taxon>Fungi</taxon>
        <taxon>Dikarya</taxon>
        <taxon>Basidiomycota</taxon>
        <taxon>Agaricomycotina</taxon>
        <taxon>Agaricomycetes</taxon>
        <taxon>Gloeophyllales</taxon>
        <taxon>Gloeophyllaceae</taxon>
        <taxon>Gloeophyllum</taxon>
    </lineage>
</organism>
<reference evidence="2 3" key="1">
    <citation type="journal article" date="2012" name="Science">
        <title>The Paleozoic origin of enzymatic lignin decomposition reconstructed from 31 fungal genomes.</title>
        <authorList>
            <person name="Floudas D."/>
            <person name="Binder M."/>
            <person name="Riley R."/>
            <person name="Barry K."/>
            <person name="Blanchette R.A."/>
            <person name="Henrissat B."/>
            <person name="Martinez A.T."/>
            <person name="Otillar R."/>
            <person name="Spatafora J.W."/>
            <person name="Yadav J.S."/>
            <person name="Aerts A."/>
            <person name="Benoit I."/>
            <person name="Boyd A."/>
            <person name="Carlson A."/>
            <person name="Copeland A."/>
            <person name="Coutinho P.M."/>
            <person name="de Vries R.P."/>
            <person name="Ferreira P."/>
            <person name="Findley K."/>
            <person name="Foster B."/>
            <person name="Gaskell J."/>
            <person name="Glotzer D."/>
            <person name="Gorecki P."/>
            <person name="Heitman J."/>
            <person name="Hesse C."/>
            <person name="Hori C."/>
            <person name="Igarashi K."/>
            <person name="Jurgens J.A."/>
            <person name="Kallen N."/>
            <person name="Kersten P."/>
            <person name="Kohler A."/>
            <person name="Kuees U."/>
            <person name="Kumar T.K.A."/>
            <person name="Kuo A."/>
            <person name="LaButti K."/>
            <person name="Larrondo L.F."/>
            <person name="Lindquist E."/>
            <person name="Ling A."/>
            <person name="Lombard V."/>
            <person name="Lucas S."/>
            <person name="Lundell T."/>
            <person name="Martin R."/>
            <person name="McLaughlin D.J."/>
            <person name="Morgenstern I."/>
            <person name="Morin E."/>
            <person name="Murat C."/>
            <person name="Nagy L.G."/>
            <person name="Nolan M."/>
            <person name="Ohm R.A."/>
            <person name="Patyshakuliyeva A."/>
            <person name="Rokas A."/>
            <person name="Ruiz-Duenas F.J."/>
            <person name="Sabat G."/>
            <person name="Salamov A."/>
            <person name="Samejima M."/>
            <person name="Schmutz J."/>
            <person name="Slot J.C."/>
            <person name="St John F."/>
            <person name="Stenlid J."/>
            <person name="Sun H."/>
            <person name="Sun S."/>
            <person name="Syed K."/>
            <person name="Tsang A."/>
            <person name="Wiebenga A."/>
            <person name="Young D."/>
            <person name="Pisabarro A."/>
            <person name="Eastwood D.C."/>
            <person name="Martin F."/>
            <person name="Cullen D."/>
            <person name="Grigoriev I.V."/>
            <person name="Hibbett D.S."/>
        </authorList>
    </citation>
    <scope>NUCLEOTIDE SEQUENCE [LARGE SCALE GENOMIC DNA]</scope>
    <source>
        <strain evidence="2 3">ATCC 11539</strain>
    </source>
</reference>
<feature type="compositionally biased region" description="Basic and acidic residues" evidence="1">
    <location>
        <begin position="58"/>
        <end position="76"/>
    </location>
</feature>
<accession>S7RUJ1</accession>
<keyword evidence="3" id="KW-1185">Reference proteome</keyword>
<dbReference type="AlphaFoldDB" id="S7RUJ1"/>
<evidence type="ECO:0000313" key="2">
    <source>
        <dbReference type="EMBL" id="EPQ56869.1"/>
    </source>
</evidence>
<dbReference type="GeneID" id="19309361"/>
<dbReference type="EMBL" id="KB469299">
    <property type="protein sequence ID" value="EPQ56869.1"/>
    <property type="molecule type" value="Genomic_DNA"/>
</dbReference>
<dbReference type="HOGENOM" id="CLU_595884_0_0_1"/>
<dbReference type="KEGG" id="gtr:GLOTRDRAFT_92084"/>
<name>S7RUJ1_GLOTA</name>
<feature type="compositionally biased region" description="Polar residues" evidence="1">
    <location>
        <begin position="389"/>
        <end position="401"/>
    </location>
</feature>
<evidence type="ECO:0000313" key="3">
    <source>
        <dbReference type="Proteomes" id="UP000030669"/>
    </source>
</evidence>
<feature type="region of interest" description="Disordered" evidence="1">
    <location>
        <begin position="353"/>
        <end position="404"/>
    </location>
</feature>
<gene>
    <name evidence="2" type="ORF">GLOTRDRAFT_92084</name>
</gene>
<feature type="compositionally biased region" description="Basic and acidic residues" evidence="1">
    <location>
        <begin position="270"/>
        <end position="301"/>
    </location>
</feature>
<feature type="region of interest" description="Disordered" evidence="1">
    <location>
        <begin position="40"/>
        <end position="76"/>
    </location>
</feature>
<feature type="region of interest" description="Disordered" evidence="1">
    <location>
        <begin position="261"/>
        <end position="303"/>
    </location>
</feature>
<proteinExistence type="predicted"/>